<dbReference type="EMBL" id="JARKIE010000075">
    <property type="protein sequence ID" value="KAJ7689067.1"/>
    <property type="molecule type" value="Genomic_DNA"/>
</dbReference>
<reference evidence="2" key="1">
    <citation type="submission" date="2023-03" db="EMBL/GenBank/DDBJ databases">
        <title>Massive genome expansion in bonnet fungi (Mycena s.s.) driven by repeated elements and novel gene families across ecological guilds.</title>
        <authorList>
            <consortium name="Lawrence Berkeley National Laboratory"/>
            <person name="Harder C.B."/>
            <person name="Miyauchi S."/>
            <person name="Viragh M."/>
            <person name="Kuo A."/>
            <person name="Thoen E."/>
            <person name="Andreopoulos B."/>
            <person name="Lu D."/>
            <person name="Skrede I."/>
            <person name="Drula E."/>
            <person name="Henrissat B."/>
            <person name="Morin E."/>
            <person name="Kohler A."/>
            <person name="Barry K."/>
            <person name="LaButti K."/>
            <person name="Morin E."/>
            <person name="Salamov A."/>
            <person name="Lipzen A."/>
            <person name="Mereny Z."/>
            <person name="Hegedus B."/>
            <person name="Baldrian P."/>
            <person name="Stursova M."/>
            <person name="Weitz H."/>
            <person name="Taylor A."/>
            <person name="Grigoriev I.V."/>
            <person name="Nagy L.G."/>
            <person name="Martin F."/>
            <person name="Kauserud H."/>
        </authorList>
    </citation>
    <scope>NUCLEOTIDE SEQUENCE</scope>
    <source>
        <strain evidence="2">CBHHK067</strain>
    </source>
</reference>
<organism evidence="2 3">
    <name type="scientific">Mycena rosella</name>
    <name type="common">Pink bonnet</name>
    <name type="synonym">Agaricus rosellus</name>
    <dbReference type="NCBI Taxonomy" id="1033263"/>
    <lineage>
        <taxon>Eukaryota</taxon>
        <taxon>Fungi</taxon>
        <taxon>Dikarya</taxon>
        <taxon>Basidiomycota</taxon>
        <taxon>Agaricomycotina</taxon>
        <taxon>Agaricomycetes</taxon>
        <taxon>Agaricomycetidae</taxon>
        <taxon>Agaricales</taxon>
        <taxon>Marasmiineae</taxon>
        <taxon>Mycenaceae</taxon>
        <taxon>Mycena</taxon>
    </lineage>
</organism>
<gene>
    <name evidence="2" type="ORF">B0H17DRAFT_1135347</name>
</gene>
<evidence type="ECO:0000313" key="3">
    <source>
        <dbReference type="Proteomes" id="UP001221757"/>
    </source>
</evidence>
<evidence type="ECO:0000256" key="1">
    <source>
        <dbReference type="SAM" id="MobiDB-lite"/>
    </source>
</evidence>
<sequence>MNKPETTSDAPGNRQPGTNRSLHYFWDDGSMFIQPNNSQTLYCVWGSRLARYSGFFNDLASLPQAPKPSATAESKPPSAIDIVRTKAETSGGDGKTERTPLWIQPNEPQFEIFLECVFLELGQDMSSHQVEFWQTALEMADFFDSQIVRDQAILGMEALKDMSPILSLSLAMQYNIAHWIEPAFRIILCSPLPSLTSKDISMLGFSAYIILAEAHAEITSHRIFCALTVPPVVHSSSCDNTTSCNKAWAHAWWGRRSNTEWR</sequence>
<keyword evidence="3" id="KW-1185">Reference proteome</keyword>
<evidence type="ECO:0008006" key="4">
    <source>
        <dbReference type="Google" id="ProtNLM"/>
    </source>
</evidence>
<feature type="region of interest" description="Disordered" evidence="1">
    <location>
        <begin position="1"/>
        <end position="20"/>
    </location>
</feature>
<accession>A0AAD7DDK1</accession>
<comment type="caution">
    <text evidence="2">The sequence shown here is derived from an EMBL/GenBank/DDBJ whole genome shotgun (WGS) entry which is preliminary data.</text>
</comment>
<evidence type="ECO:0000313" key="2">
    <source>
        <dbReference type="EMBL" id="KAJ7689067.1"/>
    </source>
</evidence>
<proteinExistence type="predicted"/>
<protein>
    <recommendedName>
        <fullName evidence="4">BTB domain-containing protein</fullName>
    </recommendedName>
</protein>
<dbReference type="AlphaFoldDB" id="A0AAD7DDK1"/>
<name>A0AAD7DDK1_MYCRO</name>
<dbReference type="Proteomes" id="UP001221757">
    <property type="component" value="Unassembled WGS sequence"/>
</dbReference>